<name>A0A7W2EF48_9BURK</name>
<reference evidence="2 3" key="1">
    <citation type="submission" date="2020-07" db="EMBL/GenBank/DDBJ databases">
        <title>Novel species isolated from subtropical streams in China.</title>
        <authorList>
            <person name="Lu H."/>
        </authorList>
    </citation>
    <scope>NUCLEOTIDE SEQUENCE [LARGE SCALE GENOMIC DNA]</scope>
    <source>
        <strain evidence="2 3">FT3S</strain>
    </source>
</reference>
<gene>
    <name evidence="2" type="ORF">H3H36_04015</name>
</gene>
<proteinExistence type="predicted"/>
<dbReference type="SUPFAM" id="SSF46626">
    <property type="entry name" value="Cytochrome c"/>
    <property type="match status" value="1"/>
</dbReference>
<dbReference type="InterPro" id="IPR036909">
    <property type="entry name" value="Cyt_c-like_dom_sf"/>
</dbReference>
<evidence type="ECO:0000313" key="2">
    <source>
        <dbReference type="EMBL" id="MBA5604525.1"/>
    </source>
</evidence>
<dbReference type="AlphaFoldDB" id="A0A7W2EF48"/>
<protein>
    <submittedName>
        <fullName evidence="2">Cytochrome c</fullName>
    </submittedName>
</protein>
<accession>A0A7W2EF48</accession>
<keyword evidence="1" id="KW-0732">Signal</keyword>
<keyword evidence="3" id="KW-1185">Reference proteome</keyword>
<feature type="signal peptide" evidence="1">
    <location>
        <begin position="1"/>
        <end position="22"/>
    </location>
</feature>
<dbReference type="GO" id="GO:0009055">
    <property type="term" value="F:electron transfer activity"/>
    <property type="evidence" value="ECO:0007669"/>
    <property type="project" value="InterPro"/>
</dbReference>
<dbReference type="EMBL" id="JACEZS010000002">
    <property type="protein sequence ID" value="MBA5604525.1"/>
    <property type="molecule type" value="Genomic_DNA"/>
</dbReference>
<feature type="chain" id="PRO_5030790946" evidence="1">
    <location>
        <begin position="23"/>
        <end position="108"/>
    </location>
</feature>
<organism evidence="2 3">
    <name type="scientific">Rugamonas fusca</name>
    <dbReference type="NCBI Taxonomy" id="2758568"/>
    <lineage>
        <taxon>Bacteria</taxon>
        <taxon>Pseudomonadati</taxon>
        <taxon>Pseudomonadota</taxon>
        <taxon>Betaproteobacteria</taxon>
        <taxon>Burkholderiales</taxon>
        <taxon>Oxalobacteraceae</taxon>
        <taxon>Telluria group</taxon>
        <taxon>Rugamonas</taxon>
    </lineage>
</organism>
<dbReference type="Gene3D" id="1.10.760.10">
    <property type="entry name" value="Cytochrome c-like domain"/>
    <property type="match status" value="1"/>
</dbReference>
<dbReference type="RefSeq" id="WP_182214337.1">
    <property type="nucleotide sequence ID" value="NZ_JACEZS010000002.1"/>
</dbReference>
<dbReference type="GO" id="GO:0020037">
    <property type="term" value="F:heme binding"/>
    <property type="evidence" value="ECO:0007669"/>
    <property type="project" value="InterPro"/>
</dbReference>
<comment type="caution">
    <text evidence="2">The sequence shown here is derived from an EMBL/GenBank/DDBJ whole genome shotgun (WGS) entry which is preliminary data.</text>
</comment>
<dbReference type="Proteomes" id="UP000566711">
    <property type="component" value="Unassembled WGS sequence"/>
</dbReference>
<sequence>MRMGHLIAILGAAALAAPACHAAQIELPPETALFKPSPLPGYALAQRNCMLCHSVHYIQTQPPQMTRAYWEATVKKMKKPFGAPFPEADIPAMVDYLVKTYGAERDAK</sequence>
<evidence type="ECO:0000256" key="1">
    <source>
        <dbReference type="SAM" id="SignalP"/>
    </source>
</evidence>
<evidence type="ECO:0000313" key="3">
    <source>
        <dbReference type="Proteomes" id="UP000566711"/>
    </source>
</evidence>